<dbReference type="InterPro" id="IPR036390">
    <property type="entry name" value="WH_DNA-bd_sf"/>
</dbReference>
<dbReference type="SUPFAM" id="SSF46785">
    <property type="entry name" value="Winged helix' DNA-binding domain"/>
    <property type="match status" value="1"/>
</dbReference>
<comment type="similarity">
    <text evidence="1">Belongs to the LysR transcriptional regulatory family.</text>
</comment>
<dbReference type="PANTHER" id="PTHR30419">
    <property type="entry name" value="HTH-TYPE TRANSCRIPTIONAL REGULATOR YBHD"/>
    <property type="match status" value="1"/>
</dbReference>
<comment type="caution">
    <text evidence="6">The sequence shown here is derived from an EMBL/GenBank/DDBJ whole genome shotgun (WGS) entry which is preliminary data.</text>
</comment>
<dbReference type="Pfam" id="PF03466">
    <property type="entry name" value="LysR_substrate"/>
    <property type="match status" value="1"/>
</dbReference>
<dbReference type="PROSITE" id="PS50931">
    <property type="entry name" value="HTH_LYSR"/>
    <property type="match status" value="1"/>
</dbReference>
<name>A0A7V8SJ84_9LACT</name>
<evidence type="ECO:0000256" key="3">
    <source>
        <dbReference type="ARBA" id="ARBA00023125"/>
    </source>
</evidence>
<evidence type="ECO:0000313" key="6">
    <source>
        <dbReference type="EMBL" id="MBA0016092.1"/>
    </source>
</evidence>
<keyword evidence="2" id="KW-0805">Transcription regulation</keyword>
<feature type="domain" description="HTH lysR-type" evidence="5">
    <location>
        <begin position="1"/>
        <end position="60"/>
    </location>
</feature>
<dbReference type="GO" id="GO:0003677">
    <property type="term" value="F:DNA binding"/>
    <property type="evidence" value="ECO:0007669"/>
    <property type="project" value="UniProtKB-KW"/>
</dbReference>
<dbReference type="SUPFAM" id="SSF53850">
    <property type="entry name" value="Periplasmic binding protein-like II"/>
    <property type="match status" value="1"/>
</dbReference>
<dbReference type="GO" id="GO:0003700">
    <property type="term" value="F:DNA-binding transcription factor activity"/>
    <property type="evidence" value="ECO:0007669"/>
    <property type="project" value="InterPro"/>
</dbReference>
<protein>
    <submittedName>
        <fullName evidence="6">LysR family transcriptional regulator</fullName>
    </submittedName>
</protein>
<reference evidence="6 7" key="1">
    <citation type="submission" date="2020-07" db="EMBL/GenBank/DDBJ databases">
        <authorList>
            <person name="Hilgarth M."/>
            <person name="Werum V."/>
            <person name="Vogel R.F."/>
        </authorList>
    </citation>
    <scope>NUCLEOTIDE SEQUENCE [LARGE SCALE GENOMIC DNA]</scope>
    <source>
        <strain evidence="6 7">DSM 28961</strain>
    </source>
</reference>
<dbReference type="Pfam" id="PF00126">
    <property type="entry name" value="HTH_1"/>
    <property type="match status" value="1"/>
</dbReference>
<dbReference type="InterPro" id="IPR000847">
    <property type="entry name" value="LysR_HTH_N"/>
</dbReference>
<evidence type="ECO:0000259" key="5">
    <source>
        <dbReference type="PROSITE" id="PS50931"/>
    </source>
</evidence>
<keyword evidence="4" id="KW-0804">Transcription</keyword>
<evidence type="ECO:0000256" key="4">
    <source>
        <dbReference type="ARBA" id="ARBA00023163"/>
    </source>
</evidence>
<dbReference type="RefSeq" id="WP_180746217.1">
    <property type="nucleotide sequence ID" value="NZ_CBCRWQ010000003.1"/>
</dbReference>
<sequence length="302" mass="34617">MNLRDFEYFNALADLLSYTQVAHQFDVSQPTISYAIKRLEQHYDCDLIKKDPSHRTVQLTREGAILKAHIHHILDEFVAVERAIEHAKKKQVHVGFPPIIRARILSKLLREKEAVNFISNFDLISGGSNELLSKLLSGRLDFSLIGSVTPLVHPNLTVQLLYQREFYIFASKDNPLSQKSEISFEEAADYPFILLEEGFVHAKAFQRLNDKYDKKAQTLLHFSDVQTIGQLVKSNIGITLMTDFIPFRDMENLVKIPLVAKDKEIFYVQYAHLKTAVLNEDLQQLVVMLDKLSKVDDTCANE</sequence>
<gene>
    <name evidence="6" type="ORF">HZR21_02850</name>
</gene>
<keyword evidence="7" id="KW-1185">Reference proteome</keyword>
<dbReference type="InterPro" id="IPR050950">
    <property type="entry name" value="HTH-type_LysR_regulators"/>
</dbReference>
<keyword evidence="3" id="KW-0238">DNA-binding</keyword>
<organism evidence="6 7">
    <name type="scientific">Pseudolactococcus laudensis</name>
    <dbReference type="NCBI Taxonomy" id="1494461"/>
    <lineage>
        <taxon>Bacteria</taxon>
        <taxon>Bacillati</taxon>
        <taxon>Bacillota</taxon>
        <taxon>Bacilli</taxon>
        <taxon>Lactobacillales</taxon>
        <taxon>Streptococcaceae</taxon>
        <taxon>Pseudolactococcus</taxon>
    </lineage>
</organism>
<evidence type="ECO:0000256" key="2">
    <source>
        <dbReference type="ARBA" id="ARBA00023015"/>
    </source>
</evidence>
<dbReference type="EMBL" id="JACBNY010000003">
    <property type="protein sequence ID" value="MBA0016092.1"/>
    <property type="molecule type" value="Genomic_DNA"/>
</dbReference>
<dbReference type="Gene3D" id="3.40.190.290">
    <property type="match status" value="1"/>
</dbReference>
<dbReference type="GeneID" id="303194446"/>
<evidence type="ECO:0000256" key="1">
    <source>
        <dbReference type="ARBA" id="ARBA00009437"/>
    </source>
</evidence>
<evidence type="ECO:0000313" key="7">
    <source>
        <dbReference type="Proteomes" id="UP000530186"/>
    </source>
</evidence>
<dbReference type="Gene3D" id="1.10.10.10">
    <property type="entry name" value="Winged helix-like DNA-binding domain superfamily/Winged helix DNA-binding domain"/>
    <property type="match status" value="1"/>
</dbReference>
<dbReference type="AlphaFoldDB" id="A0A7V8SJ84"/>
<proteinExistence type="inferred from homology"/>
<dbReference type="PANTHER" id="PTHR30419:SF8">
    <property type="entry name" value="NITROGEN ASSIMILATION TRANSCRIPTIONAL ACTIVATOR-RELATED"/>
    <property type="match status" value="1"/>
</dbReference>
<accession>A0A7V8SJ84</accession>
<dbReference type="InterPro" id="IPR036388">
    <property type="entry name" value="WH-like_DNA-bd_sf"/>
</dbReference>
<dbReference type="InterPro" id="IPR005119">
    <property type="entry name" value="LysR_subst-bd"/>
</dbReference>
<dbReference type="GO" id="GO:0005829">
    <property type="term" value="C:cytosol"/>
    <property type="evidence" value="ECO:0007669"/>
    <property type="project" value="TreeGrafter"/>
</dbReference>
<dbReference type="Proteomes" id="UP000530186">
    <property type="component" value="Unassembled WGS sequence"/>
</dbReference>